<dbReference type="InterPro" id="IPR003439">
    <property type="entry name" value="ABC_transporter-like_ATP-bd"/>
</dbReference>
<dbReference type="PROSITE" id="PS50893">
    <property type="entry name" value="ABC_TRANSPORTER_2"/>
    <property type="match status" value="1"/>
</dbReference>
<evidence type="ECO:0000313" key="10">
    <source>
        <dbReference type="Proteomes" id="UP000288197"/>
    </source>
</evidence>
<evidence type="ECO:0000256" key="1">
    <source>
        <dbReference type="ARBA" id="ARBA00004651"/>
    </source>
</evidence>
<keyword evidence="6 9" id="KW-0067">ATP-binding</keyword>
<dbReference type="Pfam" id="PF00664">
    <property type="entry name" value="ABC_membrane"/>
    <property type="match status" value="1"/>
</dbReference>
<dbReference type="GO" id="GO:0015421">
    <property type="term" value="F:ABC-type oligopeptide transporter activity"/>
    <property type="evidence" value="ECO:0007669"/>
    <property type="project" value="TreeGrafter"/>
</dbReference>
<dbReference type="Proteomes" id="UP000288197">
    <property type="component" value="Unassembled WGS sequence"/>
</dbReference>
<keyword evidence="8" id="KW-0472">Membrane</keyword>
<dbReference type="RefSeq" id="WP_114289261.1">
    <property type="nucleotide sequence ID" value="NZ_JBMAKV010000002.1"/>
</dbReference>
<dbReference type="EMBL" id="NGJX01000004">
    <property type="protein sequence ID" value="RSU02686.1"/>
    <property type="molecule type" value="Genomic_DNA"/>
</dbReference>
<evidence type="ECO:0000256" key="7">
    <source>
        <dbReference type="ARBA" id="ARBA00022989"/>
    </source>
</evidence>
<comment type="subcellular location">
    <subcellularLocation>
        <location evidence="1">Cell membrane</location>
        <topology evidence="1">Multi-pass membrane protein</topology>
    </subcellularLocation>
</comment>
<keyword evidence="4" id="KW-0812">Transmembrane</keyword>
<evidence type="ECO:0000256" key="5">
    <source>
        <dbReference type="ARBA" id="ARBA00022741"/>
    </source>
</evidence>
<evidence type="ECO:0000256" key="4">
    <source>
        <dbReference type="ARBA" id="ARBA00022692"/>
    </source>
</evidence>
<dbReference type="InterPro" id="IPR039421">
    <property type="entry name" value="Type_1_exporter"/>
</dbReference>
<dbReference type="PANTHER" id="PTHR43394:SF1">
    <property type="entry name" value="ATP-BINDING CASSETTE SUB-FAMILY B MEMBER 10, MITOCHONDRIAL"/>
    <property type="match status" value="1"/>
</dbReference>
<evidence type="ECO:0000256" key="3">
    <source>
        <dbReference type="ARBA" id="ARBA00022475"/>
    </source>
</evidence>
<dbReference type="SMART" id="SM00382">
    <property type="entry name" value="AAA"/>
    <property type="match status" value="1"/>
</dbReference>
<name>A0A369B315_9ENTE</name>
<proteinExistence type="predicted"/>
<dbReference type="CDD" id="cd03228">
    <property type="entry name" value="ABCC_MRP_Like"/>
    <property type="match status" value="1"/>
</dbReference>
<dbReference type="FunFam" id="3.40.50.300:FF:000854">
    <property type="entry name" value="Multidrug ABC transporter ATP-binding protein"/>
    <property type="match status" value="1"/>
</dbReference>
<dbReference type="GO" id="GO:0005524">
    <property type="term" value="F:ATP binding"/>
    <property type="evidence" value="ECO:0007669"/>
    <property type="project" value="UniProtKB-KW"/>
</dbReference>
<sequence length="579" mass="65554">MIDKRLFKLVDSGSLIWLVGAKILMLLFSIWLWLTLAFELSYLIKNNTLKNPIYLVSVAIVVFVCKEFLIKLIEKLTFKSSANLRLSFRESVMKKAFKLGKDNKNQLPATKLSQLVVDGVEQLEIYYARFLPQLFYCGFSAIIIFIVLAKFSLVPAIALLVCMPMIPLTIVFVMKIAKKILKEYWGDYTDLGVKFHENLSGLSTLKAFDQDASKQVEVEQDAEVFRKSTMALLSMQLNSITVMDIISYGGAGLSIGIALLKFSSNSLSIQGMLLFILLSAEFFIPMRQLGSLFHVAMNGISASDELFSYLELEEPVYGEQTELRSHKLETIQLEDVSVSYEGDTAFSVNHLNLELNKGEFTAVIGKSGSGKSTLVKLLSGDFREYSGKITWNHEDALLFSRELIQEKAVVINNHSYLYNTTIRENFLLANKDATDEMMWEVLNKVNLAEFVSKQPEKLTTKLDENGENLSGGQRQRLILARALLRESQLYIFDEITSGIDIESENNILEVIKELAQEKIVFFISHRLYNVLDADQIIVMEQGEILEKGSPKELLSSSTYFKTYFEEEEKDKGGLINERG</sequence>
<dbReference type="InterPro" id="IPR027417">
    <property type="entry name" value="P-loop_NTPase"/>
</dbReference>
<dbReference type="InterPro" id="IPR011527">
    <property type="entry name" value="ABC1_TM_dom"/>
</dbReference>
<dbReference type="PROSITE" id="PS00211">
    <property type="entry name" value="ABC_TRANSPORTER_1"/>
    <property type="match status" value="1"/>
</dbReference>
<keyword evidence="3" id="KW-1003">Cell membrane</keyword>
<dbReference type="Gene3D" id="1.20.1560.10">
    <property type="entry name" value="ABC transporter type 1, transmembrane domain"/>
    <property type="match status" value="1"/>
</dbReference>
<dbReference type="InterPro" id="IPR036640">
    <property type="entry name" value="ABC1_TM_sf"/>
</dbReference>
<dbReference type="SUPFAM" id="SSF90123">
    <property type="entry name" value="ABC transporter transmembrane region"/>
    <property type="match status" value="1"/>
</dbReference>
<dbReference type="Gene3D" id="3.40.50.300">
    <property type="entry name" value="P-loop containing nucleotide triphosphate hydrolases"/>
    <property type="match status" value="1"/>
</dbReference>
<comment type="caution">
    <text evidence="9">The sequence shown here is derived from an EMBL/GenBank/DDBJ whole genome shotgun (WGS) entry which is preliminary data.</text>
</comment>
<evidence type="ECO:0000313" key="9">
    <source>
        <dbReference type="EMBL" id="RSU02686.1"/>
    </source>
</evidence>
<keyword evidence="5" id="KW-0547">Nucleotide-binding</keyword>
<dbReference type="PROSITE" id="PS50929">
    <property type="entry name" value="ABC_TM1F"/>
    <property type="match status" value="1"/>
</dbReference>
<dbReference type="InterPro" id="IPR003593">
    <property type="entry name" value="AAA+_ATPase"/>
</dbReference>
<accession>A0A369B315</accession>
<dbReference type="OrthoDB" id="9806127at2"/>
<reference evidence="9 10" key="1">
    <citation type="submission" date="2017-05" db="EMBL/GenBank/DDBJ databases">
        <title>Vagococcus spp. assemblies.</title>
        <authorList>
            <person name="Gulvik C.A."/>
        </authorList>
    </citation>
    <scope>NUCLEOTIDE SEQUENCE [LARGE SCALE GENOMIC DNA]</scope>
    <source>
        <strain evidence="9 10">NCFB 2497</strain>
    </source>
</reference>
<gene>
    <name evidence="9" type="ORF">CBF32_05310</name>
</gene>
<dbReference type="GeneID" id="63146062"/>
<organism evidence="9 10">
    <name type="scientific">Vagococcus fluvialis</name>
    <dbReference type="NCBI Taxonomy" id="2738"/>
    <lineage>
        <taxon>Bacteria</taxon>
        <taxon>Bacillati</taxon>
        <taxon>Bacillota</taxon>
        <taxon>Bacilli</taxon>
        <taxon>Lactobacillales</taxon>
        <taxon>Enterococcaceae</taxon>
        <taxon>Vagococcus</taxon>
    </lineage>
</organism>
<dbReference type="SUPFAM" id="SSF52540">
    <property type="entry name" value="P-loop containing nucleoside triphosphate hydrolases"/>
    <property type="match status" value="1"/>
</dbReference>
<dbReference type="GO" id="GO:0005886">
    <property type="term" value="C:plasma membrane"/>
    <property type="evidence" value="ECO:0007669"/>
    <property type="project" value="UniProtKB-SubCell"/>
</dbReference>
<dbReference type="InterPro" id="IPR017871">
    <property type="entry name" value="ABC_transporter-like_CS"/>
</dbReference>
<keyword evidence="7" id="KW-1133">Transmembrane helix</keyword>
<dbReference type="PANTHER" id="PTHR43394">
    <property type="entry name" value="ATP-DEPENDENT PERMEASE MDL1, MITOCHONDRIAL"/>
    <property type="match status" value="1"/>
</dbReference>
<evidence type="ECO:0000256" key="2">
    <source>
        <dbReference type="ARBA" id="ARBA00022448"/>
    </source>
</evidence>
<protein>
    <submittedName>
        <fullName evidence="9">ABC transporter ATP-binding protein</fullName>
    </submittedName>
</protein>
<dbReference type="Pfam" id="PF00005">
    <property type="entry name" value="ABC_tran"/>
    <property type="match status" value="1"/>
</dbReference>
<evidence type="ECO:0000256" key="8">
    <source>
        <dbReference type="ARBA" id="ARBA00023136"/>
    </source>
</evidence>
<dbReference type="AlphaFoldDB" id="A0A369B315"/>
<keyword evidence="2" id="KW-0813">Transport</keyword>
<dbReference type="GO" id="GO:0016887">
    <property type="term" value="F:ATP hydrolysis activity"/>
    <property type="evidence" value="ECO:0007669"/>
    <property type="project" value="InterPro"/>
</dbReference>
<keyword evidence="10" id="KW-1185">Reference proteome</keyword>
<evidence type="ECO:0000256" key="6">
    <source>
        <dbReference type="ARBA" id="ARBA00022840"/>
    </source>
</evidence>